<name>A0A3A5MGW9_9MICO</name>
<feature type="transmembrane region" description="Helical" evidence="1">
    <location>
        <begin position="29"/>
        <end position="48"/>
    </location>
</feature>
<keyword evidence="1" id="KW-1133">Transmembrane helix</keyword>
<accession>A0A3A5MGW9</accession>
<dbReference type="Proteomes" id="UP000272015">
    <property type="component" value="Unassembled WGS sequence"/>
</dbReference>
<evidence type="ECO:0000256" key="1">
    <source>
        <dbReference type="SAM" id="Phobius"/>
    </source>
</evidence>
<protein>
    <submittedName>
        <fullName evidence="2">Uncharacterized protein</fullName>
    </submittedName>
</protein>
<reference evidence="2 3" key="1">
    <citation type="submission" date="2018-09" db="EMBL/GenBank/DDBJ databases">
        <title>Novel species of Cryobacterium.</title>
        <authorList>
            <person name="Liu Q."/>
            <person name="Xin Y.-H."/>
        </authorList>
    </citation>
    <scope>NUCLEOTIDE SEQUENCE [LARGE SCALE GENOMIC DNA]</scope>
    <source>
        <strain evidence="2 3">Hh39</strain>
    </source>
</reference>
<proteinExistence type="predicted"/>
<keyword evidence="1" id="KW-0812">Transmembrane</keyword>
<comment type="caution">
    <text evidence="2">The sequence shown here is derived from an EMBL/GenBank/DDBJ whole genome shotgun (WGS) entry which is preliminary data.</text>
</comment>
<dbReference type="EMBL" id="QZVS01000085">
    <property type="protein sequence ID" value="RJT88101.1"/>
    <property type="molecule type" value="Genomic_DNA"/>
</dbReference>
<sequence length="81" mass="8944">MSRHKDQPEDVASVTVQTSRKPLVDVLDVQLWVSMLGGMYMVIGLQMIAPIPPLMPLCWMAIAVGIQVGSNLIARKRKGKK</sequence>
<gene>
    <name evidence="2" type="ORF">D6T64_11975</name>
</gene>
<feature type="transmembrane region" description="Helical" evidence="1">
    <location>
        <begin position="54"/>
        <end position="74"/>
    </location>
</feature>
<evidence type="ECO:0000313" key="2">
    <source>
        <dbReference type="EMBL" id="RJT88101.1"/>
    </source>
</evidence>
<evidence type="ECO:0000313" key="3">
    <source>
        <dbReference type="Proteomes" id="UP000272015"/>
    </source>
</evidence>
<organism evidence="2 3">
    <name type="scientific">Cryobacterium melibiosiphilum</name>
    <dbReference type="NCBI Taxonomy" id="995039"/>
    <lineage>
        <taxon>Bacteria</taxon>
        <taxon>Bacillati</taxon>
        <taxon>Actinomycetota</taxon>
        <taxon>Actinomycetes</taxon>
        <taxon>Micrococcales</taxon>
        <taxon>Microbacteriaceae</taxon>
        <taxon>Cryobacterium</taxon>
    </lineage>
</organism>
<keyword evidence="1" id="KW-0472">Membrane</keyword>
<keyword evidence="3" id="KW-1185">Reference proteome</keyword>
<dbReference type="AlphaFoldDB" id="A0A3A5MGW9"/>